<feature type="transmembrane region" description="Helical" evidence="7">
    <location>
        <begin position="240"/>
        <end position="258"/>
    </location>
</feature>
<evidence type="ECO:0000256" key="3">
    <source>
        <dbReference type="ARBA" id="ARBA00022692"/>
    </source>
</evidence>
<keyword evidence="3 6" id="KW-0812">Transmembrane</keyword>
<dbReference type="InterPro" id="IPR022357">
    <property type="entry name" value="MIP_CS"/>
</dbReference>
<keyword evidence="5 7" id="KW-0472">Membrane</keyword>
<dbReference type="SUPFAM" id="SSF81338">
    <property type="entry name" value="Aquaporin-like"/>
    <property type="match status" value="1"/>
</dbReference>
<keyword evidence="9" id="KW-1185">Reference proteome</keyword>
<keyword evidence="4 7" id="KW-1133">Transmembrane helix</keyword>
<dbReference type="PRINTS" id="PR00783">
    <property type="entry name" value="MINTRINSICP"/>
</dbReference>
<dbReference type="InterPro" id="IPR000425">
    <property type="entry name" value="MIP"/>
</dbReference>
<sequence>MPTRRAFLRWKASTNAFCPVGFASELLSALRCHWPYYLVEAAGPATFLIVSSAAAVVFHHPDSAVARTFGPSEMGQRVGLGLVIAVLIMAMAYSPWGKRSGAHFNPAVTLGFWQIGHIRTADAVWYVAFQFAGALAAGSAMFHLLRPWFGYPAIHYNTTRPIEGDYGWLWALLAETGISAAFMLLLLRALHSAQLKAWVGALAGLMLAVFIVFEGPISGMSLNPARSTGTAAAAGLAPALWLYFVGPLLAMWAAAAWFGRYRARKALAERPPVYPDATA</sequence>
<comment type="similarity">
    <text evidence="6">Belongs to the MIP/aquaporin (TC 1.A.8) family.</text>
</comment>
<feature type="transmembrane region" description="Helical" evidence="7">
    <location>
        <begin position="78"/>
        <end position="96"/>
    </location>
</feature>
<comment type="subcellular location">
    <subcellularLocation>
        <location evidence="1">Membrane</location>
        <topology evidence="1">Multi-pass membrane protein</topology>
    </subcellularLocation>
</comment>
<evidence type="ECO:0000256" key="7">
    <source>
        <dbReference type="SAM" id="Phobius"/>
    </source>
</evidence>
<dbReference type="EMBL" id="CP029145">
    <property type="protein sequence ID" value="AWM34309.1"/>
    <property type="molecule type" value="Genomic_DNA"/>
</dbReference>
<dbReference type="GO" id="GO:0016020">
    <property type="term" value="C:membrane"/>
    <property type="evidence" value="ECO:0007669"/>
    <property type="project" value="UniProtKB-SubCell"/>
</dbReference>
<evidence type="ECO:0000313" key="8">
    <source>
        <dbReference type="EMBL" id="AWM34309.1"/>
    </source>
</evidence>
<accession>A0A2Z3GJE7</accession>
<evidence type="ECO:0000256" key="2">
    <source>
        <dbReference type="ARBA" id="ARBA00022448"/>
    </source>
</evidence>
<feature type="transmembrane region" description="Helical" evidence="7">
    <location>
        <begin position="199"/>
        <end position="220"/>
    </location>
</feature>
<name>A0A2Z3GJE7_9BACT</name>
<evidence type="ECO:0000256" key="4">
    <source>
        <dbReference type="ARBA" id="ARBA00022989"/>
    </source>
</evidence>
<dbReference type="PROSITE" id="PS00221">
    <property type="entry name" value="MIP"/>
    <property type="match status" value="1"/>
</dbReference>
<dbReference type="InterPro" id="IPR034294">
    <property type="entry name" value="Aquaporin_transptr"/>
</dbReference>
<protein>
    <recommendedName>
        <fullName evidence="10">Aquaporin family protein</fullName>
    </recommendedName>
</protein>
<proteinExistence type="inferred from homology"/>
<evidence type="ECO:0000313" key="9">
    <source>
        <dbReference type="Proteomes" id="UP000245999"/>
    </source>
</evidence>
<feature type="transmembrane region" description="Helical" evidence="7">
    <location>
        <begin position="166"/>
        <end position="187"/>
    </location>
</feature>
<dbReference type="Proteomes" id="UP000245999">
    <property type="component" value="Chromosome"/>
</dbReference>
<dbReference type="GO" id="GO:0015267">
    <property type="term" value="F:channel activity"/>
    <property type="evidence" value="ECO:0007669"/>
    <property type="project" value="InterPro"/>
</dbReference>
<dbReference type="InterPro" id="IPR023271">
    <property type="entry name" value="Aquaporin-like"/>
</dbReference>
<gene>
    <name evidence="8" type="ORF">DDQ68_16870</name>
</gene>
<keyword evidence="2 6" id="KW-0813">Transport</keyword>
<dbReference type="Gene3D" id="1.20.1080.10">
    <property type="entry name" value="Glycerol uptake facilitator protein"/>
    <property type="match status" value="1"/>
</dbReference>
<dbReference type="AlphaFoldDB" id="A0A2Z3GJE7"/>
<dbReference type="OrthoDB" id="9807293at2"/>
<dbReference type="PANTHER" id="PTHR45724">
    <property type="entry name" value="AQUAPORIN NIP2-1"/>
    <property type="match status" value="1"/>
</dbReference>
<dbReference type="PANTHER" id="PTHR45724:SF13">
    <property type="entry name" value="AQUAPORIN NIP1-1-RELATED"/>
    <property type="match status" value="1"/>
</dbReference>
<feature type="transmembrane region" description="Helical" evidence="7">
    <location>
        <begin position="36"/>
        <end position="58"/>
    </location>
</feature>
<dbReference type="KEGG" id="hnv:DDQ68_16870"/>
<evidence type="ECO:0000256" key="1">
    <source>
        <dbReference type="ARBA" id="ARBA00004141"/>
    </source>
</evidence>
<evidence type="ECO:0000256" key="6">
    <source>
        <dbReference type="RuleBase" id="RU000477"/>
    </source>
</evidence>
<reference evidence="9" key="1">
    <citation type="submission" date="2018-04" db="EMBL/GenBank/DDBJ databases">
        <title>Complete genome of Antarctic heterotrophic bacterium Hymenobacter nivis.</title>
        <authorList>
            <person name="Terashima M."/>
        </authorList>
    </citation>
    <scope>NUCLEOTIDE SEQUENCE [LARGE SCALE GENOMIC DNA]</scope>
    <source>
        <strain evidence="9">NBRC 111535</strain>
    </source>
</reference>
<dbReference type="Pfam" id="PF00230">
    <property type="entry name" value="MIP"/>
    <property type="match status" value="1"/>
</dbReference>
<organism evidence="8 9">
    <name type="scientific">Hymenobacter nivis</name>
    <dbReference type="NCBI Taxonomy" id="1850093"/>
    <lineage>
        <taxon>Bacteria</taxon>
        <taxon>Pseudomonadati</taxon>
        <taxon>Bacteroidota</taxon>
        <taxon>Cytophagia</taxon>
        <taxon>Cytophagales</taxon>
        <taxon>Hymenobacteraceae</taxon>
        <taxon>Hymenobacter</taxon>
    </lineage>
</organism>
<evidence type="ECO:0008006" key="10">
    <source>
        <dbReference type="Google" id="ProtNLM"/>
    </source>
</evidence>
<feature type="transmembrane region" description="Helical" evidence="7">
    <location>
        <begin position="123"/>
        <end position="146"/>
    </location>
</feature>
<evidence type="ECO:0000256" key="5">
    <source>
        <dbReference type="ARBA" id="ARBA00023136"/>
    </source>
</evidence>